<feature type="domain" description="VOC" evidence="1">
    <location>
        <begin position="7"/>
        <end position="121"/>
    </location>
</feature>
<dbReference type="CDD" id="cd07247">
    <property type="entry name" value="SgaA_N_like"/>
    <property type="match status" value="1"/>
</dbReference>
<evidence type="ECO:0000313" key="3">
    <source>
        <dbReference type="Proteomes" id="UP000281726"/>
    </source>
</evidence>
<comment type="caution">
    <text evidence="2">The sequence shown here is derived from an EMBL/GenBank/DDBJ whole genome shotgun (WGS) entry which is preliminary data.</text>
</comment>
<dbReference type="AlphaFoldDB" id="A0A3A9ZTL0"/>
<dbReference type="PANTHER" id="PTHR33993">
    <property type="entry name" value="GLYOXALASE-RELATED"/>
    <property type="match status" value="1"/>
</dbReference>
<name>A0A3A9ZTL0_9ACTN</name>
<keyword evidence="3" id="KW-1185">Reference proteome</keyword>
<dbReference type="OrthoDB" id="9793039at2"/>
<reference evidence="2 3" key="1">
    <citation type="journal article" date="2004" name="Syst. Appl. Microbiol.">
        <title>Cryptoendolithic actinomycetes from antarctic sandstone rock samples: Micromonospora endolithica sp. nov. and two isolates related to Micromonospora coerulea Jensen 1932.</title>
        <authorList>
            <person name="Hirsch P."/>
            <person name="Mevs U."/>
            <person name="Kroppenstedt R.M."/>
            <person name="Schumann P."/>
            <person name="Stackebrandt E."/>
        </authorList>
    </citation>
    <scope>NUCLEOTIDE SEQUENCE [LARGE SCALE GENOMIC DNA]</scope>
    <source>
        <strain evidence="2 3">JCM 12677</strain>
    </source>
</reference>
<protein>
    <submittedName>
        <fullName evidence="2">VOC family protein</fullName>
    </submittedName>
</protein>
<dbReference type="Pfam" id="PF18029">
    <property type="entry name" value="Glyoxalase_6"/>
    <property type="match status" value="1"/>
</dbReference>
<dbReference type="InterPro" id="IPR029068">
    <property type="entry name" value="Glyas_Bleomycin-R_OHBP_Dase"/>
</dbReference>
<dbReference type="InterPro" id="IPR037523">
    <property type="entry name" value="VOC_core"/>
</dbReference>
<dbReference type="Gene3D" id="3.10.180.10">
    <property type="entry name" value="2,3-Dihydroxybiphenyl 1,2-Dioxygenase, domain 1"/>
    <property type="match status" value="1"/>
</dbReference>
<accession>A0A3A9ZTL0</accession>
<evidence type="ECO:0000313" key="2">
    <source>
        <dbReference type="EMBL" id="RKN50926.1"/>
    </source>
</evidence>
<dbReference type="RefSeq" id="WP_120724888.1">
    <property type="nucleotide sequence ID" value="NZ_RBAK01000001.1"/>
</dbReference>
<dbReference type="Proteomes" id="UP000281726">
    <property type="component" value="Unassembled WGS sequence"/>
</dbReference>
<dbReference type="SUPFAM" id="SSF54593">
    <property type="entry name" value="Glyoxalase/Bleomycin resistance protein/Dihydroxybiphenyl dioxygenase"/>
    <property type="match status" value="1"/>
</dbReference>
<organism evidence="2 3">
    <name type="scientific">Micromonospora endolithica</name>
    <dbReference type="NCBI Taxonomy" id="230091"/>
    <lineage>
        <taxon>Bacteria</taxon>
        <taxon>Bacillati</taxon>
        <taxon>Actinomycetota</taxon>
        <taxon>Actinomycetes</taxon>
        <taxon>Micromonosporales</taxon>
        <taxon>Micromonosporaceae</taxon>
        <taxon>Micromonospora</taxon>
    </lineage>
</organism>
<dbReference type="PROSITE" id="PS51819">
    <property type="entry name" value="VOC"/>
    <property type="match status" value="1"/>
</dbReference>
<evidence type="ECO:0000259" key="1">
    <source>
        <dbReference type="PROSITE" id="PS51819"/>
    </source>
</evidence>
<dbReference type="InterPro" id="IPR052164">
    <property type="entry name" value="Anthracycline_SecMetBiosynth"/>
</dbReference>
<dbReference type="EMBL" id="RBAK01000001">
    <property type="protein sequence ID" value="RKN50926.1"/>
    <property type="molecule type" value="Genomic_DNA"/>
</dbReference>
<dbReference type="InterPro" id="IPR041581">
    <property type="entry name" value="Glyoxalase_6"/>
</dbReference>
<gene>
    <name evidence="2" type="ORF">D7223_04045</name>
</gene>
<sequence length="126" mass="13117">MSTISNAVTWFEVGTDRPVETERFYADVFGWSFAEEGTPEASYRVVPPGPDGSIQGAVRATGGVGPNYAVFYVQVPDVAQACRQAEAAGGTVLAPARTTPAGLTLTHLADPVGNRFGVFATPPADA</sequence>
<proteinExistence type="predicted"/>